<evidence type="ECO:0000313" key="2">
    <source>
        <dbReference type="Proteomes" id="UP000054477"/>
    </source>
</evidence>
<protein>
    <submittedName>
        <fullName evidence="1">Uncharacterized protein</fullName>
    </submittedName>
</protein>
<organism evidence="1 2">
    <name type="scientific">Laccaria amethystina LaAM-08-1</name>
    <dbReference type="NCBI Taxonomy" id="1095629"/>
    <lineage>
        <taxon>Eukaryota</taxon>
        <taxon>Fungi</taxon>
        <taxon>Dikarya</taxon>
        <taxon>Basidiomycota</taxon>
        <taxon>Agaricomycotina</taxon>
        <taxon>Agaricomycetes</taxon>
        <taxon>Agaricomycetidae</taxon>
        <taxon>Agaricales</taxon>
        <taxon>Agaricineae</taxon>
        <taxon>Hydnangiaceae</taxon>
        <taxon>Laccaria</taxon>
    </lineage>
</organism>
<dbReference type="AlphaFoldDB" id="A0A0C9Y411"/>
<evidence type="ECO:0000313" key="1">
    <source>
        <dbReference type="EMBL" id="KIK04822.1"/>
    </source>
</evidence>
<reference evidence="2" key="2">
    <citation type="submission" date="2015-01" db="EMBL/GenBank/DDBJ databases">
        <title>Evolutionary Origins and Diversification of the Mycorrhizal Mutualists.</title>
        <authorList>
            <consortium name="DOE Joint Genome Institute"/>
            <consortium name="Mycorrhizal Genomics Consortium"/>
            <person name="Kohler A."/>
            <person name="Kuo A."/>
            <person name="Nagy L.G."/>
            <person name="Floudas D."/>
            <person name="Copeland A."/>
            <person name="Barry K.W."/>
            <person name="Cichocki N."/>
            <person name="Veneault-Fourrey C."/>
            <person name="LaButti K."/>
            <person name="Lindquist E.A."/>
            <person name="Lipzen A."/>
            <person name="Lundell T."/>
            <person name="Morin E."/>
            <person name="Murat C."/>
            <person name="Riley R."/>
            <person name="Ohm R."/>
            <person name="Sun H."/>
            <person name="Tunlid A."/>
            <person name="Henrissat B."/>
            <person name="Grigoriev I.V."/>
            <person name="Hibbett D.S."/>
            <person name="Martin F."/>
        </authorList>
    </citation>
    <scope>NUCLEOTIDE SEQUENCE [LARGE SCALE GENOMIC DNA]</scope>
    <source>
        <strain evidence="2">LaAM-08-1</strain>
    </source>
</reference>
<sequence>MLAGSSEPRPLWYGQGMTPRTWMDVPAILQQHYSSPRRFQCHANTHDCHETIPLYPTLLNSEAVIDDATPKAQDLKNLTLNANPRNFYPKLLDDPTASSHILWYRRCYLGTEYKVDALVPAIMHIPYLPCTRVTYVEGTLIVAFVFLLLHKIQAWDDSWKASQRAKWAQDAADVKRFVALRVQMRALRWSPVWGDEGLFNKEFVELAKERVPVRSWMLSRLGEGMEGIVICKISQKTRRKEGIIPRHECERA</sequence>
<keyword evidence="2" id="KW-1185">Reference proteome</keyword>
<dbReference type="HOGENOM" id="CLU_1102940_0_0_1"/>
<name>A0A0C9Y411_9AGAR</name>
<reference evidence="1 2" key="1">
    <citation type="submission" date="2014-04" db="EMBL/GenBank/DDBJ databases">
        <authorList>
            <consortium name="DOE Joint Genome Institute"/>
            <person name="Kuo A."/>
            <person name="Kohler A."/>
            <person name="Nagy L.G."/>
            <person name="Floudas D."/>
            <person name="Copeland A."/>
            <person name="Barry K.W."/>
            <person name="Cichocki N."/>
            <person name="Veneault-Fourrey C."/>
            <person name="LaButti K."/>
            <person name="Lindquist E.A."/>
            <person name="Lipzen A."/>
            <person name="Lundell T."/>
            <person name="Morin E."/>
            <person name="Murat C."/>
            <person name="Sun H."/>
            <person name="Tunlid A."/>
            <person name="Henrissat B."/>
            <person name="Grigoriev I.V."/>
            <person name="Hibbett D.S."/>
            <person name="Martin F."/>
            <person name="Nordberg H.P."/>
            <person name="Cantor M.N."/>
            <person name="Hua S.X."/>
        </authorList>
    </citation>
    <scope>NUCLEOTIDE SEQUENCE [LARGE SCALE GENOMIC DNA]</scope>
    <source>
        <strain evidence="1 2">LaAM-08-1</strain>
    </source>
</reference>
<proteinExistence type="predicted"/>
<dbReference type="EMBL" id="KN838566">
    <property type="protein sequence ID" value="KIK04822.1"/>
    <property type="molecule type" value="Genomic_DNA"/>
</dbReference>
<gene>
    <name evidence="1" type="ORF">K443DRAFT_120804</name>
</gene>
<dbReference type="OrthoDB" id="3133286at2759"/>
<dbReference type="Proteomes" id="UP000054477">
    <property type="component" value="Unassembled WGS sequence"/>
</dbReference>
<accession>A0A0C9Y411</accession>